<dbReference type="OrthoDB" id="14727at2"/>
<dbReference type="Proteomes" id="UP000468943">
    <property type="component" value="Unassembled WGS sequence"/>
</dbReference>
<dbReference type="Pfam" id="PF04214">
    <property type="entry name" value="DUF411"/>
    <property type="match status" value="1"/>
</dbReference>
<accession>A0A6I4SQI2</accession>
<keyword evidence="2" id="KW-1185">Reference proteome</keyword>
<evidence type="ECO:0000313" key="2">
    <source>
        <dbReference type="Proteomes" id="UP000468943"/>
    </source>
</evidence>
<name>A0A6I4SQI2_9SPHN</name>
<sequence length="87" mass="9478">MSPAAESAAYIRNRNANCGCCLAWLDYLEGGLPISAVAEDAVHMSAVKEWLGVPEQLGFCHKIAIEGYLIERHVPAEAIAKLLKERP</sequence>
<proteinExistence type="predicted"/>
<protein>
    <recommendedName>
        <fullName evidence="3">DUF411 domain-containing protein</fullName>
    </recommendedName>
</protein>
<reference evidence="1 2" key="1">
    <citation type="submission" date="2019-12" db="EMBL/GenBank/DDBJ databases">
        <title>Genomic-based taxomic classification of the family Erythrobacteraceae.</title>
        <authorList>
            <person name="Xu L."/>
        </authorList>
    </citation>
    <scope>NUCLEOTIDE SEQUENCE [LARGE SCALE GENOMIC DNA]</scope>
    <source>
        <strain evidence="1 2">JCM 17802</strain>
    </source>
</reference>
<dbReference type="AlphaFoldDB" id="A0A6I4SQI2"/>
<gene>
    <name evidence="1" type="ORF">GRI36_10470</name>
</gene>
<dbReference type="InterPro" id="IPR007332">
    <property type="entry name" value="DUF411"/>
</dbReference>
<dbReference type="EMBL" id="WTYS01000001">
    <property type="protein sequence ID" value="MXO57306.1"/>
    <property type="molecule type" value="Genomic_DNA"/>
</dbReference>
<organism evidence="1 2">
    <name type="scientific">Pontixanthobacter gangjinensis</name>
    <dbReference type="NCBI Taxonomy" id="1028742"/>
    <lineage>
        <taxon>Bacteria</taxon>
        <taxon>Pseudomonadati</taxon>
        <taxon>Pseudomonadota</taxon>
        <taxon>Alphaproteobacteria</taxon>
        <taxon>Sphingomonadales</taxon>
        <taxon>Erythrobacteraceae</taxon>
        <taxon>Pontixanthobacter</taxon>
    </lineage>
</organism>
<evidence type="ECO:0008006" key="3">
    <source>
        <dbReference type="Google" id="ProtNLM"/>
    </source>
</evidence>
<comment type="caution">
    <text evidence="1">The sequence shown here is derived from an EMBL/GenBank/DDBJ whole genome shotgun (WGS) entry which is preliminary data.</text>
</comment>
<dbReference type="RefSeq" id="WP_160598410.1">
    <property type="nucleotide sequence ID" value="NZ_WTYS01000001.1"/>
</dbReference>
<evidence type="ECO:0000313" key="1">
    <source>
        <dbReference type="EMBL" id="MXO57306.1"/>
    </source>
</evidence>